<keyword evidence="5" id="KW-0812">Transmembrane</keyword>
<evidence type="ECO:0000256" key="1">
    <source>
        <dbReference type="ARBA" id="ARBA00000085"/>
    </source>
</evidence>
<dbReference type="EC" id="2.7.13.3" evidence="2"/>
<reference evidence="7 8" key="1">
    <citation type="submission" date="2017-11" db="EMBL/GenBank/DDBJ databases">
        <title>Taxonomic description and genome sequences of Spirosoma HA7 sp. nov., isolated from pollen microhabitat of Corylus avellana.</title>
        <authorList>
            <person name="Ambika Manirajan B."/>
            <person name="Suarez C."/>
            <person name="Ratering S."/>
            <person name="Geissler-Plaum R."/>
            <person name="Cardinale M."/>
            <person name="Sylvia S."/>
        </authorList>
    </citation>
    <scope>NUCLEOTIDE SEQUENCE [LARGE SCALE GENOMIC DNA]</scope>
    <source>
        <strain evidence="7 8">HA7</strain>
    </source>
</reference>
<dbReference type="InterPro" id="IPR004358">
    <property type="entry name" value="Sig_transdc_His_kin-like_C"/>
</dbReference>
<dbReference type="OrthoDB" id="9806995at2"/>
<name>A0A2K8YXZ7_9BACT</name>
<dbReference type="InterPro" id="IPR003661">
    <property type="entry name" value="HisK_dim/P_dom"/>
</dbReference>
<dbReference type="CDD" id="cd00082">
    <property type="entry name" value="HisKA"/>
    <property type="match status" value="1"/>
</dbReference>
<evidence type="ECO:0000313" key="7">
    <source>
        <dbReference type="EMBL" id="AUD02454.1"/>
    </source>
</evidence>
<dbReference type="Gene3D" id="3.30.565.10">
    <property type="entry name" value="Histidine kinase-like ATPase, C-terminal domain"/>
    <property type="match status" value="1"/>
</dbReference>
<feature type="transmembrane region" description="Helical" evidence="5">
    <location>
        <begin position="120"/>
        <end position="139"/>
    </location>
</feature>
<keyword evidence="8" id="KW-1185">Reference proteome</keyword>
<feature type="transmembrane region" description="Helical" evidence="5">
    <location>
        <begin position="89"/>
        <end position="108"/>
    </location>
</feature>
<feature type="coiled-coil region" evidence="4">
    <location>
        <begin position="148"/>
        <end position="205"/>
    </location>
</feature>
<dbReference type="InterPro" id="IPR005467">
    <property type="entry name" value="His_kinase_dom"/>
</dbReference>
<keyword evidence="4" id="KW-0175">Coiled coil</keyword>
<dbReference type="SUPFAM" id="SSF47384">
    <property type="entry name" value="Homodimeric domain of signal transducing histidine kinase"/>
    <property type="match status" value="1"/>
</dbReference>
<sequence>MNPSSPEGIGTVLLAAGAFQFARRFLDTPTRLPDWEPYFKRGWVLIGLLIGASALFSITLANGWVALGLSLLFVYMLWQLKAFQPSRTVLLAVAPFLLLWILGSFLEYYAPKYYEANDDFIDNSIGFSTIWLGTFLLIASRQKKTLVKQEQERALEAEQRRIIEAKKQELEYLVAERTAEITLQKEELEHALVELKTTQNQLIQSEKMASLGELTAGIAHEIQNPLNFVNNFAEVSIELIDELADEQAKAHRDPELEADLLVDLKQNLQKINHHGGRASSIVKGMLQHSRASTGQREATDLNALCDEYLRLAYHGLRAKDKTFNALFTVDLDANLGQVSVVPQDISRVLLNLFTNAFYAVQQRQKQAGSESGYQPTVRVSTRCAGSEVVIKVIDNGTGMSEEVQQKIFQPFFTTKPTGEGTGLGLSLAYEIITKGHQGSLKVASKEGD</sequence>
<dbReference type="InterPro" id="IPR036890">
    <property type="entry name" value="HATPase_C_sf"/>
</dbReference>
<feature type="domain" description="Histidine kinase" evidence="6">
    <location>
        <begin position="217"/>
        <end position="448"/>
    </location>
</feature>
<dbReference type="Pfam" id="PF02518">
    <property type="entry name" value="HATPase_c"/>
    <property type="match status" value="1"/>
</dbReference>
<keyword evidence="5" id="KW-0472">Membrane</keyword>
<keyword evidence="5" id="KW-1133">Transmembrane helix</keyword>
<dbReference type="InterPro" id="IPR003594">
    <property type="entry name" value="HATPase_dom"/>
</dbReference>
<evidence type="ECO:0000256" key="5">
    <source>
        <dbReference type="SAM" id="Phobius"/>
    </source>
</evidence>
<dbReference type="RefSeq" id="WP_100988171.1">
    <property type="nucleotide sequence ID" value="NZ_CP025096.1"/>
</dbReference>
<dbReference type="Pfam" id="PF00512">
    <property type="entry name" value="HisKA"/>
    <property type="match status" value="1"/>
</dbReference>
<evidence type="ECO:0000256" key="3">
    <source>
        <dbReference type="ARBA" id="ARBA00022553"/>
    </source>
</evidence>
<dbReference type="PROSITE" id="PS50109">
    <property type="entry name" value="HIS_KIN"/>
    <property type="match status" value="1"/>
</dbReference>
<keyword evidence="7" id="KW-0808">Transferase</keyword>
<dbReference type="PRINTS" id="PR00344">
    <property type="entry name" value="BCTRLSENSOR"/>
</dbReference>
<protein>
    <recommendedName>
        <fullName evidence="2">histidine kinase</fullName>
        <ecNumber evidence="2">2.7.13.3</ecNumber>
    </recommendedName>
</protein>
<keyword evidence="3" id="KW-0597">Phosphoprotein</keyword>
<gene>
    <name evidence="7" type="ORF">CWM47_11820</name>
</gene>
<dbReference type="Proteomes" id="UP000232883">
    <property type="component" value="Chromosome"/>
</dbReference>
<dbReference type="SUPFAM" id="SSF55874">
    <property type="entry name" value="ATPase domain of HSP90 chaperone/DNA topoisomerase II/histidine kinase"/>
    <property type="match status" value="1"/>
</dbReference>
<dbReference type="SMART" id="SM00388">
    <property type="entry name" value="HisKA"/>
    <property type="match status" value="1"/>
</dbReference>
<dbReference type="GO" id="GO:0000155">
    <property type="term" value="F:phosphorelay sensor kinase activity"/>
    <property type="evidence" value="ECO:0007669"/>
    <property type="project" value="InterPro"/>
</dbReference>
<evidence type="ECO:0000313" key="8">
    <source>
        <dbReference type="Proteomes" id="UP000232883"/>
    </source>
</evidence>
<evidence type="ECO:0000259" key="6">
    <source>
        <dbReference type="PROSITE" id="PS50109"/>
    </source>
</evidence>
<comment type="catalytic activity">
    <reaction evidence="1">
        <text>ATP + protein L-histidine = ADP + protein N-phospho-L-histidine.</text>
        <dbReference type="EC" id="2.7.13.3"/>
    </reaction>
</comment>
<dbReference type="KEGG" id="spir:CWM47_11820"/>
<evidence type="ECO:0000256" key="2">
    <source>
        <dbReference type="ARBA" id="ARBA00012438"/>
    </source>
</evidence>
<dbReference type="InterPro" id="IPR036097">
    <property type="entry name" value="HisK_dim/P_sf"/>
</dbReference>
<organism evidence="7 8">
    <name type="scientific">Spirosoma pollinicola</name>
    <dbReference type="NCBI Taxonomy" id="2057025"/>
    <lineage>
        <taxon>Bacteria</taxon>
        <taxon>Pseudomonadati</taxon>
        <taxon>Bacteroidota</taxon>
        <taxon>Cytophagia</taxon>
        <taxon>Cytophagales</taxon>
        <taxon>Cytophagaceae</taxon>
        <taxon>Spirosoma</taxon>
    </lineage>
</organism>
<dbReference type="AlphaFoldDB" id="A0A2K8YXZ7"/>
<evidence type="ECO:0000256" key="4">
    <source>
        <dbReference type="SAM" id="Coils"/>
    </source>
</evidence>
<proteinExistence type="predicted"/>
<dbReference type="EMBL" id="CP025096">
    <property type="protein sequence ID" value="AUD02454.1"/>
    <property type="molecule type" value="Genomic_DNA"/>
</dbReference>
<dbReference type="Gene3D" id="1.10.287.130">
    <property type="match status" value="1"/>
</dbReference>
<feature type="transmembrane region" description="Helical" evidence="5">
    <location>
        <begin position="48"/>
        <end position="77"/>
    </location>
</feature>
<dbReference type="PANTHER" id="PTHR43065:SF42">
    <property type="entry name" value="TWO-COMPONENT SENSOR PPRA"/>
    <property type="match status" value="1"/>
</dbReference>
<accession>A0A2K8YXZ7</accession>
<dbReference type="PANTHER" id="PTHR43065">
    <property type="entry name" value="SENSOR HISTIDINE KINASE"/>
    <property type="match status" value="1"/>
</dbReference>
<keyword evidence="7" id="KW-0418">Kinase</keyword>
<dbReference type="SMART" id="SM00387">
    <property type="entry name" value="HATPase_c"/>
    <property type="match status" value="1"/>
</dbReference>